<dbReference type="EMBL" id="CADEAL010001757">
    <property type="protein sequence ID" value="CAB1435299.1"/>
    <property type="molecule type" value="Genomic_DNA"/>
</dbReference>
<comment type="caution">
    <text evidence="1">The sequence shown here is derived from an EMBL/GenBank/DDBJ whole genome shotgun (WGS) entry which is preliminary data.</text>
</comment>
<dbReference type="Proteomes" id="UP001153269">
    <property type="component" value="Unassembled WGS sequence"/>
</dbReference>
<accession>A0A9N7YRZ0</accession>
<evidence type="ECO:0000313" key="2">
    <source>
        <dbReference type="Proteomes" id="UP001153269"/>
    </source>
</evidence>
<organism evidence="1 2">
    <name type="scientific">Pleuronectes platessa</name>
    <name type="common">European plaice</name>
    <dbReference type="NCBI Taxonomy" id="8262"/>
    <lineage>
        <taxon>Eukaryota</taxon>
        <taxon>Metazoa</taxon>
        <taxon>Chordata</taxon>
        <taxon>Craniata</taxon>
        <taxon>Vertebrata</taxon>
        <taxon>Euteleostomi</taxon>
        <taxon>Actinopterygii</taxon>
        <taxon>Neopterygii</taxon>
        <taxon>Teleostei</taxon>
        <taxon>Neoteleostei</taxon>
        <taxon>Acanthomorphata</taxon>
        <taxon>Carangaria</taxon>
        <taxon>Pleuronectiformes</taxon>
        <taxon>Pleuronectoidei</taxon>
        <taxon>Pleuronectidae</taxon>
        <taxon>Pleuronectes</taxon>
    </lineage>
</organism>
<evidence type="ECO:0000313" key="1">
    <source>
        <dbReference type="EMBL" id="CAB1435299.1"/>
    </source>
</evidence>
<reference evidence="1" key="1">
    <citation type="submission" date="2020-03" db="EMBL/GenBank/DDBJ databases">
        <authorList>
            <person name="Weist P."/>
        </authorList>
    </citation>
    <scope>NUCLEOTIDE SEQUENCE</scope>
</reference>
<sequence>SADDTTVIASSGRDEVCVQTGRVKQLASLGVSLILHSTIVTAVETFRFWIHNRPRTLEVGYNMDTSPKRSQQRALRENTNANSEALRLSTVVFSCLRYENKNSRVCPIEPIEVLEESFKVDKKRRIVRNIETKQCEQASYITYCEEI</sequence>
<feature type="non-terminal residue" evidence="1">
    <location>
        <position position="147"/>
    </location>
</feature>
<dbReference type="AlphaFoldDB" id="A0A9N7YRZ0"/>
<proteinExistence type="predicted"/>
<keyword evidence="2" id="KW-1185">Reference proteome</keyword>
<protein>
    <submittedName>
        <fullName evidence="1">Uncharacterized protein</fullName>
    </submittedName>
</protein>
<name>A0A9N7YRZ0_PLEPL</name>
<gene>
    <name evidence="1" type="ORF">PLEPLA_LOCUS23391</name>
</gene>